<dbReference type="Proteomes" id="UP000245119">
    <property type="component" value="Linkage Group LG10"/>
</dbReference>
<evidence type="ECO:0000256" key="2">
    <source>
        <dbReference type="ARBA" id="ARBA00022737"/>
    </source>
</evidence>
<dbReference type="InterPro" id="IPR055414">
    <property type="entry name" value="LRR_R13L4/SHOC2-like"/>
</dbReference>
<name>A0A2T7NND6_POMCA</name>
<proteinExistence type="predicted"/>
<keyword evidence="2" id="KW-0677">Repeat</keyword>
<dbReference type="PANTHER" id="PTHR48051">
    <property type="match status" value="1"/>
</dbReference>
<dbReference type="EMBL" id="PZQS01000010">
    <property type="protein sequence ID" value="PVD22674.1"/>
    <property type="molecule type" value="Genomic_DNA"/>
</dbReference>
<feature type="region of interest" description="Disordered" evidence="3">
    <location>
        <begin position="100"/>
        <end position="134"/>
    </location>
</feature>
<dbReference type="OrthoDB" id="1394818at2759"/>
<keyword evidence="6" id="KW-1185">Reference proteome</keyword>
<evidence type="ECO:0000256" key="1">
    <source>
        <dbReference type="ARBA" id="ARBA00022614"/>
    </source>
</evidence>
<keyword evidence="1" id="KW-0433">Leucine-rich repeat</keyword>
<dbReference type="STRING" id="400727.A0A2T7NND6"/>
<dbReference type="AlphaFoldDB" id="A0A2T7NND6"/>
<reference evidence="5 6" key="1">
    <citation type="submission" date="2018-04" db="EMBL/GenBank/DDBJ databases">
        <title>The genome of golden apple snail Pomacea canaliculata provides insight into stress tolerance and invasive adaptation.</title>
        <authorList>
            <person name="Liu C."/>
            <person name="Liu B."/>
            <person name="Ren Y."/>
            <person name="Zhang Y."/>
            <person name="Wang H."/>
            <person name="Li S."/>
            <person name="Jiang F."/>
            <person name="Yin L."/>
            <person name="Zhang G."/>
            <person name="Qian W."/>
            <person name="Fan W."/>
        </authorList>
    </citation>
    <scope>NUCLEOTIDE SEQUENCE [LARGE SCALE GENOMIC DNA]</scope>
    <source>
        <strain evidence="5">SZHN2017</strain>
        <tissue evidence="5">Muscle</tissue>
    </source>
</reference>
<evidence type="ECO:0000313" key="6">
    <source>
        <dbReference type="Proteomes" id="UP000245119"/>
    </source>
</evidence>
<gene>
    <name evidence="5" type="ORF">C0Q70_15929</name>
</gene>
<accession>A0A2T7NND6</accession>
<evidence type="ECO:0000259" key="4">
    <source>
        <dbReference type="Pfam" id="PF23598"/>
    </source>
</evidence>
<dbReference type="Pfam" id="PF23598">
    <property type="entry name" value="LRR_14"/>
    <property type="match status" value="1"/>
</dbReference>
<sequence>MRCVQALPEEISQLQELQTLLLFINDLPKLPEALCQLTELRCLWVGKNRLRALPRHFGQLVNLDWGHRYTSSALDDNPLIHPPLEICRMGPQAIDRYMTSLHGGDTADRHKDDSRSRTNSRKDGKAEMIRDNGT</sequence>
<dbReference type="Gene3D" id="3.80.10.10">
    <property type="entry name" value="Ribonuclease Inhibitor"/>
    <property type="match status" value="1"/>
</dbReference>
<evidence type="ECO:0000256" key="3">
    <source>
        <dbReference type="SAM" id="MobiDB-lite"/>
    </source>
</evidence>
<organism evidence="5 6">
    <name type="scientific">Pomacea canaliculata</name>
    <name type="common">Golden apple snail</name>
    <dbReference type="NCBI Taxonomy" id="400727"/>
    <lineage>
        <taxon>Eukaryota</taxon>
        <taxon>Metazoa</taxon>
        <taxon>Spiralia</taxon>
        <taxon>Lophotrochozoa</taxon>
        <taxon>Mollusca</taxon>
        <taxon>Gastropoda</taxon>
        <taxon>Caenogastropoda</taxon>
        <taxon>Architaenioglossa</taxon>
        <taxon>Ampullarioidea</taxon>
        <taxon>Ampullariidae</taxon>
        <taxon>Pomacea</taxon>
    </lineage>
</organism>
<protein>
    <recommendedName>
        <fullName evidence="4">Disease resistance R13L4/SHOC-2-like LRR domain-containing protein</fullName>
    </recommendedName>
</protein>
<dbReference type="InterPro" id="IPR032675">
    <property type="entry name" value="LRR_dom_sf"/>
</dbReference>
<feature type="domain" description="Disease resistance R13L4/SHOC-2-like LRR" evidence="4">
    <location>
        <begin position="4"/>
        <end position="64"/>
    </location>
</feature>
<dbReference type="SUPFAM" id="SSF52058">
    <property type="entry name" value="L domain-like"/>
    <property type="match status" value="1"/>
</dbReference>
<dbReference type="PANTHER" id="PTHR48051:SF36">
    <property type="entry name" value="CASPASE FAMILY P20 DOMAIN-CONTAINING PROTEIN"/>
    <property type="match status" value="1"/>
</dbReference>
<evidence type="ECO:0000313" key="5">
    <source>
        <dbReference type="EMBL" id="PVD22674.1"/>
    </source>
</evidence>
<dbReference type="InterPro" id="IPR050216">
    <property type="entry name" value="LRR_domain-containing"/>
</dbReference>
<dbReference type="GO" id="GO:0005737">
    <property type="term" value="C:cytoplasm"/>
    <property type="evidence" value="ECO:0007669"/>
    <property type="project" value="TreeGrafter"/>
</dbReference>
<comment type="caution">
    <text evidence="5">The sequence shown here is derived from an EMBL/GenBank/DDBJ whole genome shotgun (WGS) entry which is preliminary data.</text>
</comment>
<feature type="compositionally biased region" description="Basic and acidic residues" evidence="3">
    <location>
        <begin position="105"/>
        <end position="134"/>
    </location>
</feature>